<dbReference type="SUPFAM" id="SSF56112">
    <property type="entry name" value="Protein kinase-like (PK-like)"/>
    <property type="match status" value="1"/>
</dbReference>
<evidence type="ECO:0000256" key="6">
    <source>
        <dbReference type="SAM" id="MobiDB-lite"/>
    </source>
</evidence>
<evidence type="ECO:0000313" key="9">
    <source>
        <dbReference type="EMBL" id="QEH37011.1"/>
    </source>
</evidence>
<dbReference type="Pfam" id="PF00498">
    <property type="entry name" value="FHA"/>
    <property type="match status" value="1"/>
</dbReference>
<dbReference type="Pfam" id="PF00069">
    <property type="entry name" value="Pkinase"/>
    <property type="match status" value="1"/>
</dbReference>
<dbReference type="CDD" id="cd14014">
    <property type="entry name" value="STKc_PknB_like"/>
    <property type="match status" value="1"/>
</dbReference>
<evidence type="ECO:0000259" key="7">
    <source>
        <dbReference type="PROSITE" id="PS50006"/>
    </source>
</evidence>
<dbReference type="PANTHER" id="PTHR43289">
    <property type="entry name" value="MITOGEN-ACTIVATED PROTEIN KINASE KINASE KINASE 20-RELATED"/>
    <property type="match status" value="1"/>
</dbReference>
<dbReference type="GO" id="GO:0004674">
    <property type="term" value="F:protein serine/threonine kinase activity"/>
    <property type="evidence" value="ECO:0007669"/>
    <property type="project" value="UniProtKB-EC"/>
</dbReference>
<dbReference type="OrthoDB" id="6111975at2"/>
<dbReference type="InterPro" id="IPR011009">
    <property type="entry name" value="Kinase-like_dom_sf"/>
</dbReference>
<dbReference type="EC" id="2.7.11.1" evidence="9"/>
<evidence type="ECO:0000313" key="10">
    <source>
        <dbReference type="Proteomes" id="UP000324233"/>
    </source>
</evidence>
<evidence type="ECO:0000256" key="4">
    <source>
        <dbReference type="ARBA" id="ARBA00022840"/>
    </source>
</evidence>
<evidence type="ECO:0000256" key="3">
    <source>
        <dbReference type="ARBA" id="ARBA00022777"/>
    </source>
</evidence>
<dbReference type="GO" id="GO:0005524">
    <property type="term" value="F:ATP binding"/>
    <property type="evidence" value="ECO:0007669"/>
    <property type="project" value="UniProtKB-UniRule"/>
</dbReference>
<sequence>MDVILRVIAGPHKGHDCRVEGGRFVVGRSSRASLPMTKDLALSREHFAIESVPPVCHIADLGSTNGTKVNGLRVERLLLRDGDTITAGDSHFRVQFQGSEAQAGDGYPLRCAGCDAPLRRTADPGGPVDDGPASPADSDDMPEGIMLSPGVWICERCELRRRSYPETSPDYLIEELIGEGGMGQVYRARQVSRNRRVAIKTMSAHAGGPGGEKAIEYFRREIQALHDMLTPGGSNHPCIVEFYELFQVEGQLQLVMEYVDGKNAAAWVRGLGEPLPIDSAVRIGELLLSALHYAHSRGYVHRDIKPSNLLVMGPARRPRLKLTDFGLAKSLIDSNVLVNLTRQGEIGGTVGFLSPEHIRQFGEVREPADIYGVGATLFYLLTQQYPYLGFRPERPDSYEMILEHPAVPLRAFRPDAPKWLEAVILKSLEKSPRDRWPSALEMWRALRPRTARGPRHRGHA</sequence>
<dbReference type="EMBL" id="CP042997">
    <property type="protein sequence ID" value="QEH37011.1"/>
    <property type="molecule type" value="Genomic_DNA"/>
</dbReference>
<dbReference type="InterPro" id="IPR017441">
    <property type="entry name" value="Protein_kinase_ATP_BS"/>
</dbReference>
<dbReference type="PANTHER" id="PTHR43289:SF6">
    <property type="entry name" value="SERINE_THREONINE-PROTEIN KINASE NEKL-3"/>
    <property type="match status" value="1"/>
</dbReference>
<feature type="region of interest" description="Disordered" evidence="6">
    <location>
        <begin position="118"/>
        <end position="142"/>
    </location>
</feature>
<keyword evidence="10" id="KW-1185">Reference proteome</keyword>
<dbReference type="SUPFAM" id="SSF49879">
    <property type="entry name" value="SMAD/FHA domain"/>
    <property type="match status" value="1"/>
</dbReference>
<evidence type="ECO:0000256" key="5">
    <source>
        <dbReference type="PROSITE-ProRule" id="PRU10141"/>
    </source>
</evidence>
<evidence type="ECO:0000256" key="2">
    <source>
        <dbReference type="ARBA" id="ARBA00022741"/>
    </source>
</evidence>
<organism evidence="9 10">
    <name type="scientific">Aquisphaera giovannonii</name>
    <dbReference type="NCBI Taxonomy" id="406548"/>
    <lineage>
        <taxon>Bacteria</taxon>
        <taxon>Pseudomonadati</taxon>
        <taxon>Planctomycetota</taxon>
        <taxon>Planctomycetia</taxon>
        <taxon>Isosphaerales</taxon>
        <taxon>Isosphaeraceae</taxon>
        <taxon>Aquisphaera</taxon>
    </lineage>
</organism>
<keyword evidence="2 5" id="KW-0547">Nucleotide-binding</keyword>
<dbReference type="InterPro" id="IPR008984">
    <property type="entry name" value="SMAD_FHA_dom_sf"/>
</dbReference>
<proteinExistence type="predicted"/>
<dbReference type="Gene3D" id="2.60.200.20">
    <property type="match status" value="1"/>
</dbReference>
<dbReference type="Proteomes" id="UP000324233">
    <property type="component" value="Chromosome"/>
</dbReference>
<reference evidence="9 10" key="1">
    <citation type="submission" date="2019-08" db="EMBL/GenBank/DDBJ databases">
        <title>Deep-cultivation of Planctomycetes and their phenomic and genomic characterization uncovers novel biology.</title>
        <authorList>
            <person name="Wiegand S."/>
            <person name="Jogler M."/>
            <person name="Boedeker C."/>
            <person name="Pinto D."/>
            <person name="Vollmers J."/>
            <person name="Rivas-Marin E."/>
            <person name="Kohn T."/>
            <person name="Peeters S.H."/>
            <person name="Heuer A."/>
            <person name="Rast P."/>
            <person name="Oberbeckmann S."/>
            <person name="Bunk B."/>
            <person name="Jeske O."/>
            <person name="Meyerdierks A."/>
            <person name="Storesund J.E."/>
            <person name="Kallscheuer N."/>
            <person name="Luecker S."/>
            <person name="Lage O.M."/>
            <person name="Pohl T."/>
            <person name="Merkel B.J."/>
            <person name="Hornburger P."/>
            <person name="Mueller R.-W."/>
            <person name="Bruemmer F."/>
            <person name="Labrenz M."/>
            <person name="Spormann A.M."/>
            <person name="Op den Camp H."/>
            <person name="Overmann J."/>
            <person name="Amann R."/>
            <person name="Jetten M.S.M."/>
            <person name="Mascher T."/>
            <person name="Medema M.H."/>
            <person name="Devos D.P."/>
            <person name="Kaster A.-K."/>
            <person name="Ovreas L."/>
            <person name="Rohde M."/>
            <person name="Galperin M.Y."/>
            <person name="Jogler C."/>
        </authorList>
    </citation>
    <scope>NUCLEOTIDE SEQUENCE [LARGE SCALE GENOMIC DNA]</scope>
    <source>
        <strain evidence="9 10">OJF2</strain>
    </source>
</reference>
<dbReference type="InterPro" id="IPR000253">
    <property type="entry name" value="FHA_dom"/>
</dbReference>
<dbReference type="AlphaFoldDB" id="A0A5B9WAA3"/>
<dbReference type="PROSITE" id="PS00108">
    <property type="entry name" value="PROTEIN_KINASE_ST"/>
    <property type="match status" value="1"/>
</dbReference>
<dbReference type="SMART" id="SM00240">
    <property type="entry name" value="FHA"/>
    <property type="match status" value="1"/>
</dbReference>
<dbReference type="CDD" id="cd00060">
    <property type="entry name" value="FHA"/>
    <property type="match status" value="1"/>
</dbReference>
<dbReference type="KEGG" id="agv:OJF2_55960"/>
<feature type="domain" description="Protein kinase" evidence="8">
    <location>
        <begin position="171"/>
        <end position="450"/>
    </location>
</feature>
<dbReference type="InterPro" id="IPR000719">
    <property type="entry name" value="Prot_kinase_dom"/>
</dbReference>
<keyword evidence="1 9" id="KW-0808">Transferase</keyword>
<keyword evidence="3 9" id="KW-0418">Kinase</keyword>
<dbReference type="PROSITE" id="PS50006">
    <property type="entry name" value="FHA_DOMAIN"/>
    <property type="match status" value="1"/>
</dbReference>
<gene>
    <name evidence="9" type="primary">prkC_45</name>
    <name evidence="9" type="ORF">OJF2_55960</name>
</gene>
<keyword evidence="4 5" id="KW-0067">ATP-binding</keyword>
<dbReference type="Gene3D" id="1.10.510.10">
    <property type="entry name" value="Transferase(Phosphotransferase) domain 1"/>
    <property type="match status" value="1"/>
</dbReference>
<name>A0A5B9WAA3_9BACT</name>
<evidence type="ECO:0000259" key="8">
    <source>
        <dbReference type="PROSITE" id="PS50011"/>
    </source>
</evidence>
<dbReference type="SMART" id="SM00220">
    <property type="entry name" value="S_TKc"/>
    <property type="match status" value="1"/>
</dbReference>
<feature type="compositionally biased region" description="Low complexity" evidence="6">
    <location>
        <begin position="123"/>
        <end position="136"/>
    </location>
</feature>
<dbReference type="InterPro" id="IPR008271">
    <property type="entry name" value="Ser/Thr_kinase_AS"/>
</dbReference>
<feature type="domain" description="FHA" evidence="7">
    <location>
        <begin position="24"/>
        <end position="74"/>
    </location>
</feature>
<protein>
    <submittedName>
        <fullName evidence="9">Serine/threonine-protein kinase PrkC</fullName>
        <ecNumber evidence="9">2.7.11.1</ecNumber>
    </submittedName>
</protein>
<evidence type="ECO:0000256" key="1">
    <source>
        <dbReference type="ARBA" id="ARBA00022679"/>
    </source>
</evidence>
<dbReference type="PROSITE" id="PS50011">
    <property type="entry name" value="PROTEIN_KINASE_DOM"/>
    <property type="match status" value="1"/>
</dbReference>
<dbReference type="PROSITE" id="PS00107">
    <property type="entry name" value="PROTEIN_KINASE_ATP"/>
    <property type="match status" value="1"/>
</dbReference>
<accession>A0A5B9WAA3</accession>
<dbReference type="Gene3D" id="3.30.200.20">
    <property type="entry name" value="Phosphorylase Kinase, domain 1"/>
    <property type="match status" value="1"/>
</dbReference>
<feature type="binding site" evidence="5">
    <location>
        <position position="200"/>
    </location>
    <ligand>
        <name>ATP</name>
        <dbReference type="ChEBI" id="CHEBI:30616"/>
    </ligand>
</feature>
<dbReference type="RefSeq" id="WP_148596627.1">
    <property type="nucleotide sequence ID" value="NZ_CP042997.1"/>
</dbReference>